<dbReference type="GO" id="GO:0003872">
    <property type="term" value="F:6-phosphofructokinase activity"/>
    <property type="evidence" value="ECO:0007669"/>
    <property type="project" value="UniProtKB-UniRule"/>
</dbReference>
<comment type="subcellular location">
    <subcellularLocation>
        <location evidence="12">Cytoplasm</location>
    </subcellularLocation>
</comment>
<dbReference type="AlphaFoldDB" id="A0A840SEK0"/>
<name>A0A840SEK0_9SPIR</name>
<feature type="binding site" evidence="12">
    <location>
        <position position="310"/>
    </location>
    <ligand>
        <name>substrate</name>
    </ligand>
</feature>
<feature type="binding site" evidence="12">
    <location>
        <begin position="209"/>
        <end position="211"/>
    </location>
    <ligand>
        <name>substrate</name>
    </ligand>
</feature>
<dbReference type="PRINTS" id="PR00476">
    <property type="entry name" value="PHFRCTKINASE"/>
</dbReference>
<feature type="site" description="Important for substrate specificity; cannot use PPi as phosphoryl donor" evidence="12">
    <location>
        <position position="182"/>
    </location>
</feature>
<evidence type="ECO:0000313" key="15">
    <source>
        <dbReference type="EMBL" id="MBB5219185.1"/>
    </source>
</evidence>
<evidence type="ECO:0000256" key="4">
    <source>
        <dbReference type="ARBA" id="ARBA00022723"/>
    </source>
</evidence>
<dbReference type="RefSeq" id="WP_184652605.1">
    <property type="nucleotide sequence ID" value="NZ_JACHFR010000002.1"/>
</dbReference>
<dbReference type="PIRSF" id="PIRSF000534">
    <property type="entry name" value="PPi_PFK_TP0108"/>
    <property type="match status" value="1"/>
</dbReference>
<dbReference type="InterPro" id="IPR000023">
    <property type="entry name" value="Phosphofructokinase_dom"/>
</dbReference>
<evidence type="ECO:0000256" key="1">
    <source>
        <dbReference type="ARBA" id="ARBA00001946"/>
    </source>
</evidence>
<keyword evidence="5 12" id="KW-0547">Nucleotide-binding</keyword>
<feature type="domain" description="Phosphofructokinase" evidence="14">
    <location>
        <begin position="81"/>
        <end position="387"/>
    </location>
</feature>
<evidence type="ECO:0000256" key="9">
    <source>
        <dbReference type="ARBA" id="ARBA00023152"/>
    </source>
</evidence>
<feature type="binding site" evidence="12">
    <location>
        <begin position="180"/>
        <end position="183"/>
    </location>
    <ligand>
        <name>ATP</name>
        <dbReference type="ChEBI" id="CHEBI:30616"/>
    </ligand>
</feature>
<dbReference type="InterPro" id="IPR012004">
    <property type="entry name" value="PyroP-dep_PFK_TP0108"/>
</dbReference>
<evidence type="ECO:0000313" key="16">
    <source>
        <dbReference type="EMBL" id="QOS40919.1"/>
    </source>
</evidence>
<keyword evidence="13" id="KW-0175">Coiled coil</keyword>
<comment type="function">
    <text evidence="2">Catalyzes the phosphorylation of D-fructose 6-phosphate, the first committing step of glycolysis. Uses inorganic phosphate (PPi) as phosphoryl donor instead of ATP like common ATP-dependent phosphofructokinases (ATP-PFKs), which renders the reaction reversible, and can thus function both in glycolysis and gluconeogenesis. Consistently, PPi-PFK can replace the enzymes of both the forward (ATP-PFK) and reverse (fructose-bisphosphatase (FBPase)) reactions.</text>
</comment>
<evidence type="ECO:0000256" key="3">
    <source>
        <dbReference type="ARBA" id="ARBA00022679"/>
    </source>
</evidence>
<feature type="binding site" evidence="12">
    <location>
        <begin position="254"/>
        <end position="256"/>
    </location>
    <ligand>
        <name>substrate</name>
    </ligand>
</feature>
<reference evidence="16 18" key="1">
    <citation type="submission" date="2018-08" db="EMBL/GenBank/DDBJ databases">
        <title>The first complete genome of Treponema rectale (CHPAT), a commensal spirochete of the bovine rectum.</title>
        <authorList>
            <person name="Staton G.J."/>
            <person name="Clegg S.R."/>
            <person name="Carter S.D."/>
            <person name="Radford A.D."/>
            <person name="Darby A."/>
            <person name="Hall N."/>
            <person name="Birtles R.J."/>
            <person name="Evans N.J."/>
        </authorList>
    </citation>
    <scope>NUCLEOTIDE SEQUENCE [LARGE SCALE GENOMIC DNA]</scope>
    <source>
        <strain evidence="16 18">CHPA</strain>
    </source>
</reference>
<evidence type="ECO:0000256" key="13">
    <source>
        <dbReference type="SAM" id="Coils"/>
    </source>
</evidence>
<gene>
    <name evidence="12" type="primary">pfkA</name>
    <name evidence="16" type="ORF">DYE49_10870</name>
    <name evidence="15" type="ORF">HNP77_001554</name>
</gene>
<evidence type="ECO:0000256" key="5">
    <source>
        <dbReference type="ARBA" id="ARBA00022741"/>
    </source>
</evidence>
<keyword evidence="3 12" id="KW-0808">Transferase</keyword>
<feature type="coiled-coil region" evidence="13">
    <location>
        <begin position="440"/>
        <end position="467"/>
    </location>
</feature>
<keyword evidence="6 12" id="KW-0418">Kinase</keyword>
<feature type="binding site" evidence="12">
    <location>
        <begin position="154"/>
        <end position="155"/>
    </location>
    <ligand>
        <name>ATP</name>
        <dbReference type="ChEBI" id="CHEBI:30616"/>
    </ligand>
</feature>
<dbReference type="InterPro" id="IPR022953">
    <property type="entry name" value="ATP_PFK"/>
</dbReference>
<evidence type="ECO:0000313" key="17">
    <source>
        <dbReference type="Proteomes" id="UP000578697"/>
    </source>
</evidence>
<feature type="binding site" evidence="12">
    <location>
        <position position="181"/>
    </location>
    <ligand>
        <name>Mg(2+)</name>
        <dbReference type="ChEBI" id="CHEBI:18420"/>
        <note>catalytic</note>
    </ligand>
</feature>
<dbReference type="FunFam" id="3.40.50.450:FF:000002">
    <property type="entry name" value="ATP-dependent 6-phosphofructokinase"/>
    <property type="match status" value="1"/>
</dbReference>
<evidence type="ECO:0000256" key="6">
    <source>
        <dbReference type="ARBA" id="ARBA00022777"/>
    </source>
</evidence>
<dbReference type="EMBL" id="CP031517">
    <property type="protein sequence ID" value="QOS40919.1"/>
    <property type="molecule type" value="Genomic_DNA"/>
</dbReference>
<reference evidence="15 17" key="2">
    <citation type="submission" date="2020-08" db="EMBL/GenBank/DDBJ databases">
        <title>Genomic Encyclopedia of Type Strains, Phase IV (KMG-IV): sequencing the most valuable type-strain genomes for metagenomic binning, comparative biology and taxonomic classification.</title>
        <authorList>
            <person name="Goeker M."/>
        </authorList>
    </citation>
    <scope>NUCLEOTIDE SEQUENCE [LARGE SCALE GENOMIC DNA]</scope>
    <source>
        <strain evidence="15 17">DSM 103679</strain>
    </source>
</reference>
<evidence type="ECO:0000313" key="18">
    <source>
        <dbReference type="Proteomes" id="UP000593591"/>
    </source>
</evidence>
<keyword evidence="4 12" id="KW-0479">Metal-binding</keyword>
<dbReference type="GO" id="GO:0006002">
    <property type="term" value="P:fructose 6-phosphate metabolic process"/>
    <property type="evidence" value="ECO:0007669"/>
    <property type="project" value="InterPro"/>
</dbReference>
<protein>
    <recommendedName>
        <fullName evidence="12">ATP-dependent 6-phosphofructokinase</fullName>
        <shortName evidence="12">ATP-PFK</shortName>
        <shortName evidence="12">Phosphofructokinase</shortName>
        <ecNumber evidence="12">2.7.1.11</ecNumber>
    </recommendedName>
    <alternativeName>
        <fullName evidence="12">Phosphohexokinase</fullName>
    </alternativeName>
</protein>
<comment type="catalytic activity">
    <reaction evidence="11">
        <text>beta-D-fructose 6-phosphate + diphosphate = beta-D-fructose 1,6-bisphosphate + phosphate + H(+)</text>
        <dbReference type="Rhea" id="RHEA:13613"/>
        <dbReference type="ChEBI" id="CHEBI:15378"/>
        <dbReference type="ChEBI" id="CHEBI:32966"/>
        <dbReference type="ChEBI" id="CHEBI:33019"/>
        <dbReference type="ChEBI" id="CHEBI:43474"/>
        <dbReference type="ChEBI" id="CHEBI:57634"/>
        <dbReference type="EC" id="2.7.1.90"/>
    </reaction>
</comment>
<dbReference type="InterPro" id="IPR035966">
    <property type="entry name" value="PKF_sf"/>
</dbReference>
<comment type="similarity">
    <text evidence="12">Belongs to the phosphofructokinase type A (PFKA) family. PPi-dependent PFK group II subfamily. Atypical ATP-dependent clade 'X' sub-subfamily.</text>
</comment>
<comment type="catalytic activity">
    <reaction evidence="10 12">
        <text>beta-D-fructose 6-phosphate + ATP = beta-D-fructose 1,6-bisphosphate + ADP + H(+)</text>
        <dbReference type="Rhea" id="RHEA:16109"/>
        <dbReference type="ChEBI" id="CHEBI:15378"/>
        <dbReference type="ChEBI" id="CHEBI:30616"/>
        <dbReference type="ChEBI" id="CHEBI:32966"/>
        <dbReference type="ChEBI" id="CHEBI:57634"/>
        <dbReference type="ChEBI" id="CHEBI:456216"/>
        <dbReference type="EC" id="2.7.1.11"/>
    </reaction>
</comment>
<feature type="binding site" evidence="12">
    <location>
        <position position="88"/>
    </location>
    <ligand>
        <name>ATP</name>
        <dbReference type="ChEBI" id="CHEBI:30616"/>
    </ligand>
</feature>
<sequence length="473" mass="52460">MGNIKYDFTVESLGECKVKSPIELSQNYGDFRANYVRDTSFIRNRVNVFNKDDEETDPKSTYLEKAGPREYIYFNPAHVTAGICTCGGLCPGLNDVMRAVVRCLWNRYGVRRIKGIKFGYQGFFAENGYDVVDLDPRVVDDIHKIGGTYLGTSRGGGDRVVDIVDSIERLGINMMFIIGGDGTQRGSLDIANEIERRGLKIAVVGIPKTVDNDLQFIDRSFGFETAVQKATQAVNSIHMEAQSQIGGIGLVKLMGRESGFIATATALASHETNFCLIPEVPFELDGPNGFLHHLEERLEKRGHAVIVVAEGAGQELLAATNATDASGNKKLADIGVYLRDKINEYFAKKNIQINLKYIDPGYEVRASVTTANDSIYCERLGNNAVHAAMAGKTKIVIGLVHDKYVHIPISMATLQRNVVDPESSLWRDCLDATLQPIYMVNNINTVLEKLRKDRKEAEEKALKRLEKVNAMKK</sequence>
<comment type="subunit">
    <text evidence="12">Homodimer.</text>
</comment>
<dbReference type="KEGG" id="trc:DYE49_10870"/>
<evidence type="ECO:0000259" key="14">
    <source>
        <dbReference type="Pfam" id="PF00365"/>
    </source>
</evidence>
<dbReference type="InterPro" id="IPR050929">
    <property type="entry name" value="PFKA"/>
</dbReference>
<comment type="pathway">
    <text evidence="12">Carbohydrate degradation; glycolysis; D-glyceraldehyde 3-phosphate and glycerone phosphate from D-glucose: step 3/4.</text>
</comment>
<dbReference type="HAMAP" id="MF_01981">
    <property type="entry name" value="Phosphofructokinase_II_X"/>
    <property type="match status" value="1"/>
</dbReference>
<evidence type="ECO:0000256" key="11">
    <source>
        <dbReference type="ARBA" id="ARBA00048072"/>
    </source>
</evidence>
<keyword evidence="12" id="KW-0963">Cytoplasm</keyword>
<dbReference type="EC" id="2.7.1.11" evidence="12"/>
<comment type="function">
    <text evidence="12">Catalyzes the phosphorylation of D-fructose 6-phosphate to fructose 1,6-bisphosphate by ATP, the first committing step of glycolysis.</text>
</comment>
<dbReference type="GO" id="GO:0046872">
    <property type="term" value="F:metal ion binding"/>
    <property type="evidence" value="ECO:0007669"/>
    <property type="project" value="UniProtKB-KW"/>
</dbReference>
<dbReference type="GO" id="GO:0005524">
    <property type="term" value="F:ATP binding"/>
    <property type="evidence" value="ECO:0007669"/>
    <property type="project" value="UniProtKB-KW"/>
</dbReference>
<dbReference type="Gene3D" id="3.40.50.450">
    <property type="match status" value="2"/>
</dbReference>
<dbReference type="SUPFAM" id="SSF53784">
    <property type="entry name" value="Phosphofructokinase"/>
    <property type="match status" value="1"/>
</dbReference>
<feature type="binding site" evidence="12">
    <location>
        <begin position="362"/>
        <end position="365"/>
    </location>
    <ligand>
        <name>substrate</name>
    </ligand>
</feature>
<evidence type="ECO:0000256" key="2">
    <source>
        <dbReference type="ARBA" id="ARBA00003138"/>
    </source>
</evidence>
<keyword evidence="17" id="KW-1185">Reference proteome</keyword>
<keyword evidence="8 12" id="KW-0460">Magnesium</keyword>
<comment type="cofactor">
    <cofactor evidence="1 12">
        <name>Mg(2+)</name>
        <dbReference type="ChEBI" id="CHEBI:18420"/>
    </cofactor>
</comment>
<dbReference type="GO" id="GO:0047334">
    <property type="term" value="F:diphosphate-fructose-6-phosphate 1-phosphotransferase activity"/>
    <property type="evidence" value="ECO:0007669"/>
    <property type="project" value="UniProtKB-EC"/>
</dbReference>
<dbReference type="GO" id="GO:0005737">
    <property type="term" value="C:cytoplasm"/>
    <property type="evidence" value="ECO:0007669"/>
    <property type="project" value="UniProtKB-SubCell"/>
</dbReference>
<organism evidence="15 17">
    <name type="scientific">Treponema rectale</name>
    <dbReference type="NCBI Taxonomy" id="744512"/>
    <lineage>
        <taxon>Bacteria</taxon>
        <taxon>Pseudomonadati</taxon>
        <taxon>Spirochaetota</taxon>
        <taxon>Spirochaetia</taxon>
        <taxon>Spirochaetales</taxon>
        <taxon>Treponemataceae</taxon>
        <taxon>Treponema</taxon>
    </lineage>
</organism>
<evidence type="ECO:0000256" key="8">
    <source>
        <dbReference type="ARBA" id="ARBA00022842"/>
    </source>
</evidence>
<dbReference type="NCBIfam" id="NF005301">
    <property type="entry name" value="PRK06830.1"/>
    <property type="match status" value="1"/>
</dbReference>
<dbReference type="Proteomes" id="UP000593591">
    <property type="component" value="Chromosome"/>
</dbReference>
<dbReference type="EMBL" id="JACHFR010000002">
    <property type="protein sequence ID" value="MBB5219185.1"/>
    <property type="molecule type" value="Genomic_DNA"/>
</dbReference>
<dbReference type="Pfam" id="PF00365">
    <property type="entry name" value="PFK"/>
    <property type="match status" value="1"/>
</dbReference>
<accession>A0A840SEK0</accession>
<evidence type="ECO:0000256" key="10">
    <source>
        <dbReference type="ARBA" id="ARBA00048070"/>
    </source>
</evidence>
<evidence type="ECO:0000256" key="7">
    <source>
        <dbReference type="ARBA" id="ARBA00022840"/>
    </source>
</evidence>
<dbReference type="PANTHER" id="PTHR45770">
    <property type="entry name" value="ATP-DEPENDENT 6-PHOSPHOFRUCTOKINASE 1"/>
    <property type="match status" value="1"/>
</dbReference>
<keyword evidence="7 12" id="KW-0067">ATP-binding</keyword>
<evidence type="ECO:0000256" key="12">
    <source>
        <dbReference type="HAMAP-Rule" id="MF_01981"/>
    </source>
</evidence>
<proteinExistence type="inferred from homology"/>
<dbReference type="UniPathway" id="UPA00109">
    <property type="reaction ID" value="UER00182"/>
</dbReference>
<feature type="active site" description="Proton acceptor" evidence="12">
    <location>
        <position position="211"/>
    </location>
</feature>
<dbReference type="Proteomes" id="UP000578697">
    <property type="component" value="Unassembled WGS sequence"/>
</dbReference>
<keyword evidence="9 12" id="KW-0324">Glycolysis</keyword>